<gene>
    <name evidence="2" type="ORF">SAMN03159343_3568</name>
</gene>
<feature type="compositionally biased region" description="Low complexity" evidence="1">
    <location>
        <begin position="30"/>
        <end position="42"/>
    </location>
</feature>
<feature type="region of interest" description="Disordered" evidence="1">
    <location>
        <begin position="80"/>
        <end position="101"/>
    </location>
</feature>
<dbReference type="Proteomes" id="UP000198981">
    <property type="component" value="Unassembled WGS sequence"/>
</dbReference>
<reference evidence="3" key="1">
    <citation type="submission" date="2016-10" db="EMBL/GenBank/DDBJ databases">
        <authorList>
            <person name="Varghese N."/>
            <person name="Submissions S."/>
        </authorList>
    </citation>
    <scope>NUCLEOTIDE SEQUENCE [LARGE SCALE GENOMIC DNA]</scope>
    <source>
        <strain evidence="3">DSM 45722</strain>
    </source>
</reference>
<sequence length="303" mass="30512">MAEEPRTAPARDVPRPRPVGADPDEPGHPLARAARVVADAVGGLLGDRPDDDDGGTAPAGKGGRAGAVLRDVVTAVGGAARAGRPAGGRDGASAGDPDDGAGWRPVGVLTDLLHAAAPRLPIRDRDRLRAAHPGLDDAAIADALVTRYSRITAGIGAATGGLTAAQWFAPPSMIALPLELGAETVLVAAVEVVLIGELHELHGRPAPGDAAARAGAYLTSWTRQRAVESGPGGGGLVATLGSAGVNALRRRVTRRLARNVSSAAPLLLGAGLAARSNRKATAQLAQAVLADLRAPGHRAPGRH</sequence>
<accession>A0A1G4YVU4</accession>
<evidence type="ECO:0000313" key="2">
    <source>
        <dbReference type="EMBL" id="SCX57048.1"/>
    </source>
</evidence>
<dbReference type="AlphaFoldDB" id="A0A1G4YVU4"/>
<feature type="region of interest" description="Disordered" evidence="1">
    <location>
        <begin position="1"/>
        <end position="64"/>
    </location>
</feature>
<evidence type="ECO:0008006" key="4">
    <source>
        <dbReference type="Google" id="ProtNLM"/>
    </source>
</evidence>
<protein>
    <recommendedName>
        <fullName evidence="4">EcsC protein family protein</fullName>
    </recommendedName>
</protein>
<proteinExistence type="predicted"/>
<keyword evidence="3" id="KW-1185">Reference proteome</keyword>
<evidence type="ECO:0000313" key="3">
    <source>
        <dbReference type="Proteomes" id="UP000198981"/>
    </source>
</evidence>
<dbReference type="EMBL" id="FMUH01000006">
    <property type="protein sequence ID" value="SCX57048.1"/>
    <property type="molecule type" value="Genomic_DNA"/>
</dbReference>
<dbReference type="RefSeq" id="WP_092806811.1">
    <property type="nucleotide sequence ID" value="NZ_FMUH01000006.1"/>
</dbReference>
<dbReference type="STRING" id="1960309.SAMN03159343_3568"/>
<organism evidence="2 3">
    <name type="scientific">Klenkia marina</name>
    <dbReference type="NCBI Taxonomy" id="1960309"/>
    <lineage>
        <taxon>Bacteria</taxon>
        <taxon>Bacillati</taxon>
        <taxon>Actinomycetota</taxon>
        <taxon>Actinomycetes</taxon>
        <taxon>Geodermatophilales</taxon>
        <taxon>Geodermatophilaceae</taxon>
        <taxon>Klenkia</taxon>
    </lineage>
</organism>
<evidence type="ECO:0000256" key="1">
    <source>
        <dbReference type="SAM" id="MobiDB-lite"/>
    </source>
</evidence>
<name>A0A1G4YVU4_9ACTN</name>